<evidence type="ECO:0000313" key="2">
    <source>
        <dbReference type="Proteomes" id="UP001234297"/>
    </source>
</evidence>
<accession>A0ACC2LGR6</accession>
<name>A0ACC2LGR6_PERAE</name>
<comment type="caution">
    <text evidence="1">The sequence shown here is derived from an EMBL/GenBank/DDBJ whole genome shotgun (WGS) entry which is preliminary data.</text>
</comment>
<dbReference type="Proteomes" id="UP001234297">
    <property type="component" value="Chromosome 8"/>
</dbReference>
<dbReference type="EMBL" id="CM056816">
    <property type="protein sequence ID" value="KAJ8632373.1"/>
    <property type="molecule type" value="Genomic_DNA"/>
</dbReference>
<reference evidence="1 2" key="1">
    <citation type="journal article" date="2022" name="Hortic Res">
        <title>A haplotype resolved chromosomal level avocado genome allows analysis of novel avocado genes.</title>
        <authorList>
            <person name="Nath O."/>
            <person name="Fletcher S.J."/>
            <person name="Hayward A."/>
            <person name="Shaw L.M."/>
            <person name="Masouleh A.K."/>
            <person name="Furtado A."/>
            <person name="Henry R.J."/>
            <person name="Mitter N."/>
        </authorList>
    </citation>
    <scope>NUCLEOTIDE SEQUENCE [LARGE SCALE GENOMIC DNA]</scope>
    <source>
        <strain evidence="2">cv. Hass</strain>
    </source>
</reference>
<proteinExistence type="predicted"/>
<evidence type="ECO:0000313" key="1">
    <source>
        <dbReference type="EMBL" id="KAJ8632373.1"/>
    </source>
</evidence>
<protein>
    <submittedName>
        <fullName evidence="1">Uncharacterized protein</fullName>
    </submittedName>
</protein>
<keyword evidence="2" id="KW-1185">Reference proteome</keyword>
<sequence>MGHVSGNWNSIRNPSPSKPQWLPLLYHLQLLLHFHIHKTLISFPLSPPLPNPISPKPQFQPSISKAPPPPIAPSPPNPHRPICPFPPTPPAPTPSNPPSPEVKPSTASSSSASPHHRRDRRPRRLRLRRRRHGARPRRSLLRPTLPLPPLRHRHPRHPPPPRILPHLGQESPRSRPPQGIMFPMILGSQIGPEGRLLLLFPAGRRPRLRPPRRPGFQVRDW</sequence>
<organism evidence="1 2">
    <name type="scientific">Persea americana</name>
    <name type="common">Avocado</name>
    <dbReference type="NCBI Taxonomy" id="3435"/>
    <lineage>
        <taxon>Eukaryota</taxon>
        <taxon>Viridiplantae</taxon>
        <taxon>Streptophyta</taxon>
        <taxon>Embryophyta</taxon>
        <taxon>Tracheophyta</taxon>
        <taxon>Spermatophyta</taxon>
        <taxon>Magnoliopsida</taxon>
        <taxon>Magnoliidae</taxon>
        <taxon>Laurales</taxon>
        <taxon>Lauraceae</taxon>
        <taxon>Persea</taxon>
    </lineage>
</organism>
<gene>
    <name evidence="1" type="ORF">MRB53_025709</name>
</gene>